<evidence type="ECO:0000256" key="1">
    <source>
        <dbReference type="SAM" id="MobiDB-lite"/>
    </source>
</evidence>
<sequence>MSSNLLKACTHERMERCSVRLKRQTKTPWWRPQGDGNQLSARINAKTQEMAAVLLVLLLLVTDWGHAEGPGGRGGDQIFVEEDTGPRTPQDAEAPASLFLSLLQAMQRPGRGPAFPFQPQRFGRNTQGSGSNERLSTRAGEGLSSPFWSLAAPQRFGKK</sequence>
<dbReference type="Pfam" id="PF15085">
    <property type="entry name" value="NPFF"/>
    <property type="match status" value="1"/>
</dbReference>
<dbReference type="GO" id="GO:0030425">
    <property type="term" value="C:dendrite"/>
    <property type="evidence" value="ECO:0007669"/>
    <property type="project" value="TreeGrafter"/>
</dbReference>
<name>A0AA40LRA1_CNENI</name>
<evidence type="ECO:0000313" key="2">
    <source>
        <dbReference type="EMBL" id="KAK1341098.1"/>
    </source>
</evidence>
<dbReference type="PANTHER" id="PTHR15044:SF0">
    <property type="entry name" value="PRO-FMRFAMIDE-RELATED NEUROPEPTIDE FF"/>
    <property type="match status" value="1"/>
</dbReference>
<dbReference type="PANTHER" id="PTHR15044">
    <property type="entry name" value="NEUROPEPTIDE FF"/>
    <property type="match status" value="1"/>
</dbReference>
<dbReference type="Proteomes" id="UP001177744">
    <property type="component" value="Unassembled WGS sequence"/>
</dbReference>
<feature type="compositionally biased region" description="Polar residues" evidence="1">
    <location>
        <begin position="123"/>
        <end position="134"/>
    </location>
</feature>
<dbReference type="GO" id="GO:0001664">
    <property type="term" value="F:G protein-coupled receptor binding"/>
    <property type="evidence" value="ECO:0007669"/>
    <property type="project" value="TreeGrafter"/>
</dbReference>
<dbReference type="GO" id="GO:0060079">
    <property type="term" value="P:excitatory postsynaptic potential"/>
    <property type="evidence" value="ECO:0007669"/>
    <property type="project" value="TreeGrafter"/>
</dbReference>
<dbReference type="GO" id="GO:0043679">
    <property type="term" value="C:axon terminus"/>
    <property type="evidence" value="ECO:0007669"/>
    <property type="project" value="TreeGrafter"/>
</dbReference>
<dbReference type="AlphaFoldDB" id="A0AA40LRA1"/>
<dbReference type="EMBL" id="JAULJE010000007">
    <property type="protein sequence ID" value="KAK1341098.1"/>
    <property type="molecule type" value="Genomic_DNA"/>
</dbReference>
<gene>
    <name evidence="2" type="ORF">QTO34_017500</name>
</gene>
<dbReference type="GO" id="GO:0005615">
    <property type="term" value="C:extracellular space"/>
    <property type="evidence" value="ECO:0007669"/>
    <property type="project" value="TreeGrafter"/>
</dbReference>
<comment type="caution">
    <text evidence="2">The sequence shown here is derived from an EMBL/GenBank/DDBJ whole genome shotgun (WGS) entry which is preliminary data.</text>
</comment>
<feature type="region of interest" description="Disordered" evidence="1">
    <location>
        <begin position="110"/>
        <end position="146"/>
    </location>
</feature>
<dbReference type="PRINTS" id="PR01682">
    <property type="entry name" value="FMRFAMIDEPEP"/>
</dbReference>
<dbReference type="GO" id="GO:0098794">
    <property type="term" value="C:postsynapse"/>
    <property type="evidence" value="ECO:0007669"/>
    <property type="project" value="GOC"/>
</dbReference>
<dbReference type="InterPro" id="IPR008065">
    <property type="entry name" value="NPFF"/>
</dbReference>
<keyword evidence="3" id="KW-1185">Reference proteome</keyword>
<dbReference type="GO" id="GO:0005184">
    <property type="term" value="F:neuropeptide hormone activity"/>
    <property type="evidence" value="ECO:0007669"/>
    <property type="project" value="InterPro"/>
</dbReference>
<accession>A0AA40LRA1</accession>
<protein>
    <submittedName>
        <fullName evidence="2">Uncharacterized protein</fullName>
    </submittedName>
</protein>
<organism evidence="2 3">
    <name type="scientific">Cnephaeus nilssonii</name>
    <name type="common">Northern bat</name>
    <name type="synonym">Eptesicus nilssonii</name>
    <dbReference type="NCBI Taxonomy" id="3371016"/>
    <lineage>
        <taxon>Eukaryota</taxon>
        <taxon>Metazoa</taxon>
        <taxon>Chordata</taxon>
        <taxon>Craniata</taxon>
        <taxon>Vertebrata</taxon>
        <taxon>Euteleostomi</taxon>
        <taxon>Mammalia</taxon>
        <taxon>Eutheria</taxon>
        <taxon>Laurasiatheria</taxon>
        <taxon>Chiroptera</taxon>
        <taxon>Yangochiroptera</taxon>
        <taxon>Vespertilionidae</taxon>
        <taxon>Cnephaeus</taxon>
    </lineage>
</organism>
<evidence type="ECO:0000313" key="3">
    <source>
        <dbReference type="Proteomes" id="UP001177744"/>
    </source>
</evidence>
<feature type="region of interest" description="Disordered" evidence="1">
    <location>
        <begin position="68"/>
        <end position="92"/>
    </location>
</feature>
<dbReference type="GO" id="GO:0043204">
    <property type="term" value="C:perikaryon"/>
    <property type="evidence" value="ECO:0007669"/>
    <property type="project" value="TreeGrafter"/>
</dbReference>
<proteinExistence type="predicted"/>
<reference evidence="2" key="1">
    <citation type="submission" date="2023-06" db="EMBL/GenBank/DDBJ databases">
        <title>Reference genome for the Northern bat (Eptesicus nilssonii), a most northern bat species.</title>
        <authorList>
            <person name="Laine V.N."/>
            <person name="Pulliainen A.T."/>
            <person name="Lilley T.M."/>
        </authorList>
    </citation>
    <scope>NUCLEOTIDE SEQUENCE</scope>
    <source>
        <strain evidence="2">BLF_Eptnil</strain>
        <tissue evidence="2">Kidney</tissue>
    </source>
</reference>